<evidence type="ECO:0000313" key="2">
    <source>
        <dbReference type="Proteomes" id="UP001152531"/>
    </source>
</evidence>
<protein>
    <submittedName>
        <fullName evidence="1">Glycogen synthase kinase-3 homolog Ygk3p</fullName>
    </submittedName>
</protein>
<reference evidence="1" key="1">
    <citation type="submission" date="2022-06" db="EMBL/GenBank/DDBJ databases">
        <authorList>
            <person name="Legras J.-L."/>
            <person name="Devillers H."/>
            <person name="Grondin C."/>
        </authorList>
    </citation>
    <scope>NUCLEOTIDE SEQUENCE</scope>
    <source>
        <strain evidence="1">CLIB 1444</strain>
    </source>
</reference>
<keyword evidence="1" id="KW-0808">Transferase</keyword>
<name>A0ACA9Y1R5_9ASCO</name>
<dbReference type="EMBL" id="CALSDN010000001">
    <property type="protein sequence ID" value="CAH6718890.1"/>
    <property type="molecule type" value="Genomic_DNA"/>
</dbReference>
<sequence length="345" mass="40454">MLLVPKLNVFKKDFKSIPQPIAKDNQDNYYYSNNSQITYKTIKKIGEGQFSDVWLIKSINNNQLFALKVLKPGYNDIGVDEFNFFQELQQYKPSQLTPSKHDKLDDSNGLVKVYDHFYINKSSQFCLVLEFMNCNLLQILPKLKSNMTQIKSITTQILHSLQYMHSKDIIHTDLKLENILYDNKVVKITDLGNATFDHHHLTDHIQTRQYRSPEAILGHQWNFKVDIWSLGCIIFELVTGDYLFDPKNGDSFTKDEDHIAQIVELLGQYPSREYLNDCYRGEDFFDGNCFKNIKQLKFWTLNNVLIEKYGIKDSLLCDFLLHCLTFDINERWDAGSLLNHPWLKK</sequence>
<keyword evidence="1" id="KW-0418">Kinase</keyword>
<proteinExistence type="predicted"/>
<accession>A0ACA9Y1R5</accession>
<dbReference type="Proteomes" id="UP001152531">
    <property type="component" value="Unassembled WGS sequence"/>
</dbReference>
<gene>
    <name evidence="1" type="ORF">CLIB1444_01S16776</name>
</gene>
<keyword evidence="2" id="KW-1185">Reference proteome</keyword>
<evidence type="ECO:0000313" key="1">
    <source>
        <dbReference type="EMBL" id="CAH6718890.1"/>
    </source>
</evidence>
<comment type="caution">
    <text evidence="1">The sequence shown here is derived from an EMBL/GenBank/DDBJ whole genome shotgun (WGS) entry which is preliminary data.</text>
</comment>
<organism evidence="1 2">
    <name type="scientific">[Candida] jaroonii</name>
    <dbReference type="NCBI Taxonomy" id="467808"/>
    <lineage>
        <taxon>Eukaryota</taxon>
        <taxon>Fungi</taxon>
        <taxon>Dikarya</taxon>
        <taxon>Ascomycota</taxon>
        <taxon>Saccharomycotina</taxon>
        <taxon>Pichiomycetes</taxon>
        <taxon>Debaryomycetaceae</taxon>
        <taxon>Yamadazyma</taxon>
    </lineage>
</organism>